<evidence type="ECO:0000313" key="1">
    <source>
        <dbReference type="EMBL" id="VEN64678.1"/>
    </source>
</evidence>
<organism evidence="1 2">
    <name type="scientific">Callosobruchus maculatus</name>
    <name type="common">Southern cowpea weevil</name>
    <name type="synonym">Pulse bruchid</name>
    <dbReference type="NCBI Taxonomy" id="64391"/>
    <lineage>
        <taxon>Eukaryota</taxon>
        <taxon>Metazoa</taxon>
        <taxon>Ecdysozoa</taxon>
        <taxon>Arthropoda</taxon>
        <taxon>Hexapoda</taxon>
        <taxon>Insecta</taxon>
        <taxon>Pterygota</taxon>
        <taxon>Neoptera</taxon>
        <taxon>Endopterygota</taxon>
        <taxon>Coleoptera</taxon>
        <taxon>Polyphaga</taxon>
        <taxon>Cucujiformia</taxon>
        <taxon>Chrysomeloidea</taxon>
        <taxon>Chrysomelidae</taxon>
        <taxon>Bruchinae</taxon>
        <taxon>Bruchini</taxon>
        <taxon>Callosobruchus</taxon>
    </lineage>
</organism>
<accession>A0A653DWP4</accession>
<keyword evidence="2" id="KW-1185">Reference proteome</keyword>
<gene>
    <name evidence="1" type="ORF">CALMAC_LOCUS21155</name>
</gene>
<proteinExistence type="predicted"/>
<dbReference type="Proteomes" id="UP000410492">
    <property type="component" value="Unassembled WGS sequence"/>
</dbReference>
<reference evidence="1 2" key="1">
    <citation type="submission" date="2019-01" db="EMBL/GenBank/DDBJ databases">
        <authorList>
            <person name="Sayadi A."/>
        </authorList>
    </citation>
    <scope>NUCLEOTIDE SEQUENCE [LARGE SCALE GENOMIC DNA]</scope>
</reference>
<protein>
    <submittedName>
        <fullName evidence="1">Uncharacterized protein</fullName>
    </submittedName>
</protein>
<evidence type="ECO:0000313" key="2">
    <source>
        <dbReference type="Proteomes" id="UP000410492"/>
    </source>
</evidence>
<dbReference type="AlphaFoldDB" id="A0A653DWP4"/>
<sequence length="69" mass="7954">MCTGVEEDDEVVFCKICDNTAKNSRELMIETFLFITHDQILEKLRKDSAHIVSETRSAQVTLKYYLPVS</sequence>
<name>A0A653DWP4_CALMS</name>
<dbReference type="EMBL" id="CAACVG010015671">
    <property type="protein sequence ID" value="VEN64678.1"/>
    <property type="molecule type" value="Genomic_DNA"/>
</dbReference>